<sequence>MLTTRYVTGSPNWLDLATPDMEAAQRFYEGIFDWTFQSAGPEAGGYGMFQSENRTVAGAMTVPPEQGPPSWTVYFQTPDAEATAKAVQAGGGSVAVEPMDVFDMGRMAVFTDPAGVGFAAWQPGTNKGLDVVNEDGALFWLELYAPDTDSALTFYRSVFGWETTSLPMPGDAGNYLMINPSGQGADAMFGGIVPVDLDPAEAAEGPYWAPYFHVADVDATVAKAEQLGGTVRMAPVDLEGVGRIAKLADPFGARFAIMKSSPTQ</sequence>
<dbReference type="AlphaFoldDB" id="A0A918HH22"/>
<dbReference type="SUPFAM" id="SSF54593">
    <property type="entry name" value="Glyoxalase/Bleomycin resistance protein/Dihydroxybiphenyl dioxygenase"/>
    <property type="match status" value="2"/>
</dbReference>
<reference evidence="2" key="1">
    <citation type="journal article" date="2014" name="Int. J. Syst. Evol. Microbiol.">
        <title>Complete genome sequence of Corynebacterium casei LMG S-19264T (=DSM 44701T), isolated from a smear-ripened cheese.</title>
        <authorList>
            <consortium name="US DOE Joint Genome Institute (JGI-PGF)"/>
            <person name="Walter F."/>
            <person name="Albersmeier A."/>
            <person name="Kalinowski J."/>
            <person name="Ruckert C."/>
        </authorList>
    </citation>
    <scope>NUCLEOTIDE SEQUENCE</scope>
    <source>
        <strain evidence="2">JCM 3172</strain>
    </source>
</reference>
<dbReference type="PANTHER" id="PTHR33993">
    <property type="entry name" value="GLYOXALASE-RELATED"/>
    <property type="match status" value="1"/>
</dbReference>
<evidence type="ECO:0000313" key="3">
    <source>
        <dbReference type="Proteomes" id="UP000619486"/>
    </source>
</evidence>
<dbReference type="InterPro" id="IPR052164">
    <property type="entry name" value="Anthracycline_SecMetBiosynth"/>
</dbReference>
<protein>
    <submittedName>
        <fullName evidence="2">Hydroxylase</fullName>
    </submittedName>
</protein>
<dbReference type="EMBL" id="BMQQ01000044">
    <property type="protein sequence ID" value="GGT63376.1"/>
    <property type="molecule type" value="Genomic_DNA"/>
</dbReference>
<name>A0A918HH22_9ACTN</name>
<proteinExistence type="predicted"/>
<reference evidence="2" key="2">
    <citation type="submission" date="2020-09" db="EMBL/GenBank/DDBJ databases">
        <authorList>
            <person name="Sun Q."/>
            <person name="Ohkuma M."/>
        </authorList>
    </citation>
    <scope>NUCLEOTIDE SEQUENCE</scope>
    <source>
        <strain evidence="2">JCM 3172</strain>
    </source>
</reference>
<dbReference type="InterPro" id="IPR004360">
    <property type="entry name" value="Glyas_Fos-R_dOase_dom"/>
</dbReference>
<feature type="domain" description="VOC" evidence="1">
    <location>
        <begin position="10"/>
        <end position="123"/>
    </location>
</feature>
<dbReference type="InterPro" id="IPR037523">
    <property type="entry name" value="VOC_core"/>
</dbReference>
<gene>
    <name evidence="2" type="ORF">GCM10014713_65820</name>
</gene>
<comment type="caution">
    <text evidence="2">The sequence shown here is derived from an EMBL/GenBank/DDBJ whole genome shotgun (WGS) entry which is preliminary data.</text>
</comment>
<dbReference type="RefSeq" id="WP_019890587.1">
    <property type="nucleotide sequence ID" value="NZ_BMQQ01000044.1"/>
</dbReference>
<dbReference type="PROSITE" id="PS51819">
    <property type="entry name" value="VOC"/>
    <property type="match status" value="2"/>
</dbReference>
<accession>A0A918HH22</accession>
<evidence type="ECO:0000259" key="1">
    <source>
        <dbReference type="PROSITE" id="PS51819"/>
    </source>
</evidence>
<dbReference type="PANTHER" id="PTHR33993:SF10">
    <property type="entry name" value="CONSERVED PROTEIN"/>
    <property type="match status" value="1"/>
</dbReference>
<dbReference type="InterPro" id="IPR029068">
    <property type="entry name" value="Glyas_Bleomycin-R_OHBP_Dase"/>
</dbReference>
<dbReference type="Pfam" id="PF00903">
    <property type="entry name" value="Glyoxalase"/>
    <property type="match status" value="2"/>
</dbReference>
<keyword evidence="3" id="KW-1185">Reference proteome</keyword>
<dbReference type="Gene3D" id="3.10.180.10">
    <property type="entry name" value="2,3-Dihydroxybiphenyl 1,2-Dioxygenase, domain 1"/>
    <property type="match status" value="2"/>
</dbReference>
<feature type="domain" description="VOC" evidence="1">
    <location>
        <begin position="137"/>
        <end position="260"/>
    </location>
</feature>
<dbReference type="Proteomes" id="UP000619486">
    <property type="component" value="Unassembled WGS sequence"/>
</dbReference>
<evidence type="ECO:0000313" key="2">
    <source>
        <dbReference type="EMBL" id="GGT63376.1"/>
    </source>
</evidence>
<dbReference type="CDD" id="cd07247">
    <property type="entry name" value="SgaA_N_like"/>
    <property type="match status" value="2"/>
</dbReference>
<organism evidence="2 3">
    <name type="scientific">Streptomyces purpureus</name>
    <dbReference type="NCBI Taxonomy" id="1951"/>
    <lineage>
        <taxon>Bacteria</taxon>
        <taxon>Bacillati</taxon>
        <taxon>Actinomycetota</taxon>
        <taxon>Actinomycetes</taxon>
        <taxon>Kitasatosporales</taxon>
        <taxon>Streptomycetaceae</taxon>
        <taxon>Streptomyces</taxon>
    </lineage>
</organism>